<reference evidence="3 4" key="1">
    <citation type="submission" date="2020-08" db="EMBL/GenBank/DDBJ databases">
        <title>Genomic Encyclopedia of Type Strains, Phase IV (KMG-IV): sequencing the most valuable type-strain genomes for metagenomic binning, comparative biology and taxonomic classification.</title>
        <authorList>
            <person name="Goeker M."/>
        </authorList>
    </citation>
    <scope>NUCLEOTIDE SEQUENCE [LARGE SCALE GENOMIC DNA]</scope>
    <source>
        <strain evidence="3 4">DSM 106146</strain>
    </source>
</reference>
<dbReference type="RefSeq" id="WP_183771580.1">
    <property type="nucleotide sequence ID" value="NZ_CAWVEG010000198.1"/>
</dbReference>
<proteinExistence type="predicted"/>
<dbReference type="EMBL" id="JACHFW010000002">
    <property type="protein sequence ID" value="MBB5263619.1"/>
    <property type="molecule type" value="Genomic_DNA"/>
</dbReference>
<accession>A0A7W8M497</accession>
<dbReference type="Pfam" id="PF13203">
    <property type="entry name" value="DUF2201_N"/>
    <property type="match status" value="1"/>
</dbReference>
<evidence type="ECO:0000313" key="4">
    <source>
        <dbReference type="Proteomes" id="UP000543642"/>
    </source>
</evidence>
<sequence>MNDIKEKLCQTGKRILTLSRNELYLSMRFLDMALSQLGYEMNLSTKTIGTDGLSILFNPRYLMDAYTAGRINVNRVYMHMLIHNLFCHDFTGRDKNRDCWDLACDIAAESIIDSMDSPAVFVTVSDYREYIYRRLKKEMKVLNAQGIYHYLNENIIPQREFDRMYRAFHRDDHQFWDHDEDQRQQKSRKESYKNWQQISQRTQTNMQTFSKDWGDTAGDLLAALTLEHRECYDYRDFLRHFAVWGEEICPDDDSFDYIFYTYGMDHYKNMPLIEPLEYKDVKKIDEFVIAIDTSQSCPPEVIRDFLEETFSMLSDRENFFKKINIHIVQCDAGVSSDTVITRPGEFKAYMDHFEVKGFGGTDFRPVFDYTRSLMDEGVFQNLKGLIYFTDGYGEFPKTKPPFDTAFVFMGKDYNDRQVPPWAIKLVLTPRDLDNGRETDQ</sequence>
<evidence type="ECO:0000259" key="2">
    <source>
        <dbReference type="Pfam" id="PF13203"/>
    </source>
</evidence>
<feature type="domain" description="VWA-like" evidence="1">
    <location>
        <begin position="288"/>
        <end position="427"/>
    </location>
</feature>
<dbReference type="AlphaFoldDB" id="A0A7W8M497"/>
<keyword evidence="4" id="KW-1185">Reference proteome</keyword>
<feature type="domain" description="Putative metallopeptidase" evidence="2">
    <location>
        <begin position="41"/>
        <end position="192"/>
    </location>
</feature>
<protein>
    <submittedName>
        <fullName evidence="3">Putative metal-dependent peptidase</fullName>
    </submittedName>
</protein>
<evidence type="ECO:0000313" key="3">
    <source>
        <dbReference type="EMBL" id="MBB5263619.1"/>
    </source>
</evidence>
<dbReference type="InterPro" id="IPR025154">
    <property type="entry name" value="Put_metallopeptidase_dom"/>
</dbReference>
<dbReference type="PANTHER" id="PTHR38730">
    <property type="entry name" value="SLL7028 PROTEIN"/>
    <property type="match status" value="1"/>
</dbReference>
<gene>
    <name evidence="3" type="ORF">HNP82_000717</name>
</gene>
<dbReference type="InterPro" id="IPR018698">
    <property type="entry name" value="VWA-like_dom"/>
</dbReference>
<dbReference type="PANTHER" id="PTHR38730:SF1">
    <property type="entry name" value="SLL7028 PROTEIN"/>
    <property type="match status" value="1"/>
</dbReference>
<dbReference type="Proteomes" id="UP000543642">
    <property type="component" value="Unassembled WGS sequence"/>
</dbReference>
<dbReference type="Pfam" id="PF09967">
    <property type="entry name" value="DUF2201"/>
    <property type="match status" value="1"/>
</dbReference>
<organism evidence="3 4">
    <name type="scientific">Catenibacillus scindens</name>
    <dbReference type="NCBI Taxonomy" id="673271"/>
    <lineage>
        <taxon>Bacteria</taxon>
        <taxon>Bacillati</taxon>
        <taxon>Bacillota</taxon>
        <taxon>Clostridia</taxon>
        <taxon>Lachnospirales</taxon>
        <taxon>Lachnospiraceae</taxon>
        <taxon>Catenibacillus</taxon>
    </lineage>
</organism>
<evidence type="ECO:0000259" key="1">
    <source>
        <dbReference type="Pfam" id="PF09967"/>
    </source>
</evidence>
<comment type="caution">
    <text evidence="3">The sequence shown here is derived from an EMBL/GenBank/DDBJ whole genome shotgun (WGS) entry which is preliminary data.</text>
</comment>
<name>A0A7W8M497_9FIRM</name>